<organism evidence="3 4">
    <name type="scientific">Trichoderma gamsii</name>
    <dbReference type="NCBI Taxonomy" id="398673"/>
    <lineage>
        <taxon>Eukaryota</taxon>
        <taxon>Fungi</taxon>
        <taxon>Dikarya</taxon>
        <taxon>Ascomycota</taxon>
        <taxon>Pezizomycotina</taxon>
        <taxon>Sordariomycetes</taxon>
        <taxon>Hypocreomycetidae</taxon>
        <taxon>Hypocreales</taxon>
        <taxon>Hypocreaceae</taxon>
        <taxon>Trichoderma</taxon>
    </lineage>
</organism>
<evidence type="ECO:0000313" key="3">
    <source>
        <dbReference type="EMBL" id="PON24447.1"/>
    </source>
</evidence>
<evidence type="ECO:0000313" key="5">
    <source>
        <dbReference type="Proteomes" id="UP000236546"/>
    </source>
</evidence>
<reference evidence="2 5" key="2">
    <citation type="submission" date="2017-02" db="EMBL/GenBank/DDBJ databases">
        <title>Genomes of Trichoderma spp. with biocontrol activity.</title>
        <authorList>
            <person name="Gardiner D."/>
            <person name="Kazan K."/>
            <person name="Vos C."/>
            <person name="Harvey P."/>
        </authorList>
    </citation>
    <scope>NUCLEOTIDE SEQUENCE [LARGE SCALE GENOMIC DNA]</scope>
    <source>
        <strain evidence="2 5">A5MH</strain>
    </source>
</reference>
<dbReference type="RefSeq" id="XP_018659933.1">
    <property type="nucleotide sequence ID" value="XM_018806843.1"/>
</dbReference>
<dbReference type="Proteomes" id="UP000236546">
    <property type="component" value="Unassembled WGS sequence"/>
</dbReference>
<dbReference type="EMBL" id="JPDN02000023">
    <property type="protein sequence ID" value="PON24447.1"/>
    <property type="molecule type" value="Genomic_DNA"/>
</dbReference>
<evidence type="ECO:0000256" key="1">
    <source>
        <dbReference type="SAM" id="MobiDB-lite"/>
    </source>
</evidence>
<keyword evidence="4" id="KW-1185">Reference proteome</keyword>
<dbReference type="OrthoDB" id="5183255at2759"/>
<accession>A0A0W7VK89</accession>
<reference evidence="3 4" key="1">
    <citation type="journal article" date="2016" name="Genome Announc.">
        <title>Draft Whole-Genome Sequence of Trichoderma gamsii T6085, a Promising Biocontrol Agent of Fusarium Head Blight on Wheat.</title>
        <authorList>
            <person name="Baroncelli R."/>
            <person name="Zapparata A."/>
            <person name="Piaggeschi G."/>
            <person name="Sarrocco S."/>
            <person name="Vannacci G."/>
        </authorList>
    </citation>
    <scope>NUCLEOTIDE SEQUENCE [LARGE SCALE GENOMIC DNA]</scope>
    <source>
        <strain evidence="3 4">T6085</strain>
    </source>
</reference>
<dbReference type="Proteomes" id="UP000054821">
    <property type="component" value="Unassembled WGS sequence"/>
</dbReference>
<dbReference type="EMBL" id="MTYH01000026">
    <property type="protein sequence ID" value="PNP45120.1"/>
    <property type="molecule type" value="Genomic_DNA"/>
</dbReference>
<feature type="region of interest" description="Disordered" evidence="1">
    <location>
        <begin position="485"/>
        <end position="521"/>
    </location>
</feature>
<dbReference type="GeneID" id="29986926"/>
<name>A0A0W7VK89_9HYPO</name>
<comment type="caution">
    <text evidence="3">The sequence shown here is derived from an EMBL/GenBank/DDBJ whole genome shotgun (WGS) entry which is preliminary data.</text>
</comment>
<reference evidence="3" key="3">
    <citation type="submission" date="2017-08" db="EMBL/GenBank/DDBJ databases">
        <title>Trichoderma gamsii strain T6085, whole genome shotgun sequencing project.</title>
        <authorList>
            <person name="Baroncelli R."/>
        </authorList>
    </citation>
    <scope>NUCLEOTIDE SEQUENCE</scope>
    <source>
        <strain evidence="3">T6085</strain>
    </source>
</reference>
<sequence>MPSSIPYDPSLVMGQIVNQEALQNVEEIAGYEAPADAAQDKYNGLLASKRSLDMTLIELTGLKLGEDALKPLQQEIEAFNKDVALAAVDYAKAKIVSEQNIAKVRAKIPQVHVQWESPVDYNKTGYKTFPLAADSINLDVQYFSTDTNEQKSKSSADDIASFATAKMEKLGAKRTAEFAANVKSQVSSQREKHDIEGTLVIAATCTHKNATVLAPFIMNVDKAIKVWNQMHPDQKDRINPTSPAAMLQLAEEIESPEGVDGKGKPSMTIISGVTYGSSFVGMVHILRSSSTMASEKLKSIASKAQVQLEVGAFFNKMSGGFGVDASFSNDVKNLLSTQNVQSHVTMTCMGLIPTLKSNEIQLGVKQFANFDPKSSMEQIQEIQNATVADQATVDSAAAAARTGGEMVAMQGGKVKAALSALGDIDKENNKILDINSMMEALDDYIAKAANLTGGVPINYYLKPITKDMLAEMWISKYYPGEYMQIKGDDSEDSKKPGENNNSSSNNNNTTSGENENENEDN</sequence>
<proteinExistence type="predicted"/>
<feature type="compositionally biased region" description="Low complexity" evidence="1">
    <location>
        <begin position="498"/>
        <end position="513"/>
    </location>
</feature>
<protein>
    <submittedName>
        <fullName evidence="3">Uncharacterized protein</fullName>
    </submittedName>
</protein>
<feature type="compositionally biased region" description="Basic and acidic residues" evidence="1">
    <location>
        <begin position="486"/>
        <end position="497"/>
    </location>
</feature>
<evidence type="ECO:0000313" key="4">
    <source>
        <dbReference type="Proteomes" id="UP000054821"/>
    </source>
</evidence>
<evidence type="ECO:0000313" key="2">
    <source>
        <dbReference type="EMBL" id="PNP45120.1"/>
    </source>
</evidence>
<dbReference type="AlphaFoldDB" id="A0A0W7VK89"/>
<gene>
    <name evidence="3" type="ORF">TGAM01_v206779</name>
    <name evidence="2" type="ORF">TGAMA5MH_03171</name>
</gene>